<proteinExistence type="predicted"/>
<gene>
    <name evidence="3" type="ORF">O3P69_015930</name>
</gene>
<sequence>MSVLAVWGAAASLLAATAEGLAILPRPGLPLVGPVAPIAALPIASLLALGAAVGIGVLQNGGRAVTLDEWKRMKDKDNYDIVYDYDYAEPYRKLIYFPASAPDDSDAYFDSAEEHGGAEEGEPEERRRVSFNTPYGPYPQYPPAQSRPQRPRTPYRAAPGPSYSQGAYPHPEELFNQRYKRGIENGELDMEMEKITKGIEELAVEEDPKRFQEEVKELSGQVLQLDRDDCLLKLLCHLQKKPQEERTLQDKTLLNVFQVTVAKDDLTCGDEFPRCPVEELQLMEAFSYLWHLQNDV</sequence>
<feature type="transmembrane region" description="Helical" evidence="2">
    <location>
        <begin position="34"/>
        <end position="58"/>
    </location>
</feature>
<feature type="region of interest" description="Disordered" evidence="1">
    <location>
        <begin position="106"/>
        <end position="171"/>
    </location>
</feature>
<keyword evidence="2" id="KW-0812">Transmembrane</keyword>
<reference evidence="3 4" key="1">
    <citation type="submission" date="2023-03" db="EMBL/GenBank/DDBJ databases">
        <title>High-quality genome of Scylla paramamosain provides insights in environmental adaptation.</title>
        <authorList>
            <person name="Zhang L."/>
        </authorList>
    </citation>
    <scope>NUCLEOTIDE SEQUENCE [LARGE SCALE GENOMIC DNA]</scope>
    <source>
        <strain evidence="3">LZ_2023a</strain>
        <tissue evidence="3">Muscle</tissue>
    </source>
</reference>
<keyword evidence="2" id="KW-1133">Transmembrane helix</keyword>
<feature type="compositionally biased region" description="Basic and acidic residues" evidence="1">
    <location>
        <begin position="112"/>
        <end position="128"/>
    </location>
</feature>
<dbReference type="EMBL" id="JARAKH010000036">
    <property type="protein sequence ID" value="KAK8383814.1"/>
    <property type="molecule type" value="Genomic_DNA"/>
</dbReference>
<comment type="caution">
    <text evidence="3">The sequence shown here is derived from an EMBL/GenBank/DDBJ whole genome shotgun (WGS) entry which is preliminary data.</text>
</comment>
<evidence type="ECO:0000313" key="4">
    <source>
        <dbReference type="Proteomes" id="UP001487740"/>
    </source>
</evidence>
<protein>
    <submittedName>
        <fullName evidence="3">Uncharacterized protein</fullName>
    </submittedName>
</protein>
<name>A0AAW0T988_SCYPA</name>
<evidence type="ECO:0000256" key="2">
    <source>
        <dbReference type="SAM" id="Phobius"/>
    </source>
</evidence>
<organism evidence="3 4">
    <name type="scientific">Scylla paramamosain</name>
    <name type="common">Mud crab</name>
    <dbReference type="NCBI Taxonomy" id="85552"/>
    <lineage>
        <taxon>Eukaryota</taxon>
        <taxon>Metazoa</taxon>
        <taxon>Ecdysozoa</taxon>
        <taxon>Arthropoda</taxon>
        <taxon>Crustacea</taxon>
        <taxon>Multicrustacea</taxon>
        <taxon>Malacostraca</taxon>
        <taxon>Eumalacostraca</taxon>
        <taxon>Eucarida</taxon>
        <taxon>Decapoda</taxon>
        <taxon>Pleocyemata</taxon>
        <taxon>Brachyura</taxon>
        <taxon>Eubrachyura</taxon>
        <taxon>Portunoidea</taxon>
        <taxon>Portunidae</taxon>
        <taxon>Portuninae</taxon>
        <taxon>Scylla</taxon>
    </lineage>
</organism>
<evidence type="ECO:0000256" key="1">
    <source>
        <dbReference type="SAM" id="MobiDB-lite"/>
    </source>
</evidence>
<keyword evidence="4" id="KW-1185">Reference proteome</keyword>
<dbReference type="Proteomes" id="UP001487740">
    <property type="component" value="Unassembled WGS sequence"/>
</dbReference>
<keyword evidence="2" id="KW-0472">Membrane</keyword>
<accession>A0AAW0T988</accession>
<dbReference type="AlphaFoldDB" id="A0AAW0T988"/>
<evidence type="ECO:0000313" key="3">
    <source>
        <dbReference type="EMBL" id="KAK8383814.1"/>
    </source>
</evidence>